<dbReference type="Proteomes" id="UP001059836">
    <property type="component" value="Chromosome"/>
</dbReference>
<name>A0ABX6II55_9ACTN</name>
<dbReference type="InterPro" id="IPR037219">
    <property type="entry name" value="Peptidase_M41-like"/>
</dbReference>
<evidence type="ECO:0000313" key="1">
    <source>
        <dbReference type="EMBL" id="QHN35547.1"/>
    </source>
</evidence>
<proteinExistence type="predicted"/>
<accession>A0ABX6II55</accession>
<dbReference type="SUPFAM" id="SSF140990">
    <property type="entry name" value="FtsH protease domain-like"/>
    <property type="match status" value="1"/>
</dbReference>
<dbReference type="RefSeq" id="WP_213243454.1">
    <property type="nucleotide sequence ID" value="NZ_CP045806.1"/>
</dbReference>
<sequence length="182" mass="19765">MTKHTVDRAQLAVAIHESAHAVVGRVMGLTVRRAVIHEPDEHGHAGRCEFSRAPLGTPDVVDLAGTVAELRFEHGPRFSAYAVTDRLGVHRDDRRALVASGDPGTLDRTRRLIETTWSPIAELAATLYGFGEVSGEQVDAALKLSEYDDESTMQLSAIRAGTWPAARPIVPGGGELWRLHQS</sequence>
<keyword evidence="2" id="KW-1185">Reference proteome</keyword>
<reference evidence="1" key="1">
    <citation type="journal article" date="2021" name="Nat. Microbiol.">
        <title>Cocultivation of an ultrasmall environmental parasitic bacterium with lytic ability against bacteria associated with wastewater foams.</title>
        <authorList>
            <person name="Batinovic S."/>
            <person name="Rose J.J.A."/>
            <person name="Ratcliffe J."/>
            <person name="Seviour R.J."/>
            <person name="Petrovski S."/>
        </authorList>
    </citation>
    <scope>NUCLEOTIDE SEQUENCE</scope>
    <source>
        <strain evidence="1">CON9</strain>
    </source>
</reference>
<protein>
    <recommendedName>
        <fullName evidence="3">Peptidase M41 domain-containing protein</fullName>
    </recommendedName>
</protein>
<evidence type="ECO:0008006" key="3">
    <source>
        <dbReference type="Google" id="ProtNLM"/>
    </source>
</evidence>
<evidence type="ECO:0000313" key="2">
    <source>
        <dbReference type="Proteomes" id="UP001059836"/>
    </source>
</evidence>
<gene>
    <name evidence="1" type="ORF">GII31_12315</name>
</gene>
<dbReference type="EMBL" id="CP045809">
    <property type="protein sequence ID" value="QHN35547.1"/>
    <property type="molecule type" value="Genomic_DNA"/>
</dbReference>
<organism evidence="1 2">
    <name type="scientific">Gordonia pseudamarae</name>
    <dbReference type="NCBI Taxonomy" id="2831662"/>
    <lineage>
        <taxon>Bacteria</taxon>
        <taxon>Bacillati</taxon>
        <taxon>Actinomycetota</taxon>
        <taxon>Actinomycetes</taxon>
        <taxon>Mycobacteriales</taxon>
        <taxon>Gordoniaceae</taxon>
        <taxon>Gordonia</taxon>
    </lineage>
</organism>